<sequence length="60" mass="6529">MPDGLRLYGRSVLTADPEGAAPVPRADPEDATQTRFLDWAAMNEQLMAVGPESAEVRAWT</sequence>
<keyword evidence="2" id="KW-1185">Reference proteome</keyword>
<accession>A0A1H1RJH3</accession>
<reference evidence="1" key="1">
    <citation type="submission" date="2016-10" db="EMBL/GenBank/DDBJ databases">
        <authorList>
            <person name="Varghese N."/>
            <person name="Submissions S."/>
        </authorList>
    </citation>
    <scope>NUCLEOTIDE SEQUENCE [LARGE SCALE GENOMIC DNA]</scope>
    <source>
        <strain evidence="1">DSM 22082</strain>
    </source>
</reference>
<name>A0A1H1RJH3_BRESA</name>
<gene>
    <name evidence="1" type="ORF">SAMN04489751_1831</name>
</gene>
<dbReference type="Proteomes" id="UP000199700">
    <property type="component" value="Chromosome"/>
</dbReference>
<dbReference type="AlphaFoldDB" id="A0A1H1RJH3"/>
<organism evidence="1 2">
    <name type="scientific">Brevibacterium sandarakinum</name>
    <dbReference type="NCBI Taxonomy" id="629680"/>
    <lineage>
        <taxon>Bacteria</taxon>
        <taxon>Bacillati</taxon>
        <taxon>Actinomycetota</taxon>
        <taxon>Actinomycetes</taxon>
        <taxon>Micrococcales</taxon>
        <taxon>Brevibacteriaceae</taxon>
        <taxon>Brevibacterium</taxon>
    </lineage>
</organism>
<protein>
    <submittedName>
        <fullName evidence="1">Uncharacterized protein</fullName>
    </submittedName>
</protein>
<dbReference type="STRING" id="629680.SAMN04489751_1831"/>
<evidence type="ECO:0000313" key="2">
    <source>
        <dbReference type="Proteomes" id="UP000199700"/>
    </source>
</evidence>
<evidence type="ECO:0000313" key="1">
    <source>
        <dbReference type="EMBL" id="SDS35865.1"/>
    </source>
</evidence>
<proteinExistence type="predicted"/>
<dbReference type="EMBL" id="LT629739">
    <property type="protein sequence ID" value="SDS35865.1"/>
    <property type="molecule type" value="Genomic_DNA"/>
</dbReference>